<dbReference type="InterPro" id="IPR003265">
    <property type="entry name" value="HhH-GPD_domain"/>
</dbReference>
<evidence type="ECO:0000256" key="4">
    <source>
        <dbReference type="SAM" id="MobiDB-lite"/>
    </source>
</evidence>
<dbReference type="CDD" id="cd00056">
    <property type="entry name" value="ENDO3c"/>
    <property type="match status" value="1"/>
</dbReference>
<accession>A0A1G4AQM9</accession>
<evidence type="ECO:0000256" key="2">
    <source>
        <dbReference type="ARBA" id="ARBA00022763"/>
    </source>
</evidence>
<dbReference type="OrthoDB" id="415889at2759"/>
<dbReference type="SMART" id="SM00478">
    <property type="entry name" value="ENDO3c"/>
    <property type="match status" value="1"/>
</dbReference>
<dbReference type="FunFam" id="1.10.340.30:FF:000004">
    <property type="entry name" value="DNA-3-methyladenine glycosylase II"/>
    <property type="match status" value="1"/>
</dbReference>
<dbReference type="GO" id="GO:0032131">
    <property type="term" value="F:alkylated DNA binding"/>
    <property type="evidence" value="ECO:0007669"/>
    <property type="project" value="TreeGrafter"/>
</dbReference>
<evidence type="ECO:0000313" key="7">
    <source>
        <dbReference type="Proteomes" id="UP000176998"/>
    </source>
</evidence>
<dbReference type="SUPFAM" id="SSF48150">
    <property type="entry name" value="DNA-glycosylase"/>
    <property type="match status" value="1"/>
</dbReference>
<sequence length="373" mass="40425">MASRRSARLSTQTDIKISPPSIAAPPAPKSRKRKTPAEPAHTDPAPSSDPVTPPRKRGTKVGPVTPIPPPITPTPSAVGFIAERAHGTVKPKPKAVSRLADPKLTNAPVISPETSRVIASCSAEAASPSKAPTGSIPGGSTKRTTTANILEEACRHLIEVDERMKPLIERNYCRVFCPEGLAEKVDPFESLCSGIISQQVSGAAARSIKNKFVALFTEEAESKKFPQPSEVAPCSIEHLRTAGLSQRKAEYVKGLAEKFASGELSAQMLADAPYEEVRDKLIAVRGLGLWSVEMFACFGLKRMDVFSLGDLGVQRGMAAFVGRDVAKLKAKGGKWKYMSEKEMAEMASPFAPYRSVFMWYMWRVEETDISTLE</sequence>
<keyword evidence="7" id="KW-1185">Reference proteome</keyword>
<dbReference type="Pfam" id="PF00730">
    <property type="entry name" value="HhH-GPD"/>
    <property type="match status" value="1"/>
</dbReference>
<dbReference type="AlphaFoldDB" id="A0A1G4AQM9"/>
<dbReference type="Proteomes" id="UP000176998">
    <property type="component" value="Unassembled WGS sequence"/>
</dbReference>
<dbReference type="Gene3D" id="1.10.1670.40">
    <property type="match status" value="1"/>
</dbReference>
<feature type="region of interest" description="Disordered" evidence="4">
    <location>
        <begin position="1"/>
        <end position="73"/>
    </location>
</feature>
<feature type="domain" description="HhH-GPD" evidence="5">
    <location>
        <begin position="196"/>
        <end position="356"/>
    </location>
</feature>
<dbReference type="GO" id="GO:0008725">
    <property type="term" value="F:DNA-3-methyladenine glycosylase activity"/>
    <property type="evidence" value="ECO:0007669"/>
    <property type="project" value="TreeGrafter"/>
</dbReference>
<dbReference type="EMBL" id="MJBS01000187">
    <property type="protein sequence ID" value="OHE91401.1"/>
    <property type="molecule type" value="Genomic_DNA"/>
</dbReference>
<feature type="region of interest" description="Disordered" evidence="4">
    <location>
        <begin position="121"/>
        <end position="144"/>
    </location>
</feature>
<evidence type="ECO:0000313" key="6">
    <source>
        <dbReference type="EMBL" id="OHE91401.1"/>
    </source>
</evidence>
<dbReference type="PANTHER" id="PTHR43003">
    <property type="entry name" value="DNA-3-METHYLADENINE GLYCOSYLASE"/>
    <property type="match status" value="1"/>
</dbReference>
<comment type="caution">
    <text evidence="6">The sequence shown here is derived from an EMBL/GenBank/DDBJ whole genome shotgun (WGS) entry which is preliminary data.</text>
</comment>
<dbReference type="GeneID" id="34566446"/>
<proteinExistence type="inferred from homology"/>
<dbReference type="InterPro" id="IPR051912">
    <property type="entry name" value="Alkylbase_DNA_Glycosylase/TA"/>
</dbReference>
<dbReference type="GO" id="GO:0005634">
    <property type="term" value="C:nucleus"/>
    <property type="evidence" value="ECO:0007669"/>
    <property type="project" value="TreeGrafter"/>
</dbReference>
<organism evidence="6 7">
    <name type="scientific">Colletotrichum orchidophilum</name>
    <dbReference type="NCBI Taxonomy" id="1209926"/>
    <lineage>
        <taxon>Eukaryota</taxon>
        <taxon>Fungi</taxon>
        <taxon>Dikarya</taxon>
        <taxon>Ascomycota</taxon>
        <taxon>Pezizomycotina</taxon>
        <taxon>Sordariomycetes</taxon>
        <taxon>Hypocreomycetidae</taxon>
        <taxon>Glomerellales</taxon>
        <taxon>Glomerellaceae</taxon>
        <taxon>Colletotrichum</taxon>
    </lineage>
</organism>
<evidence type="ECO:0000256" key="1">
    <source>
        <dbReference type="ARBA" id="ARBA00010817"/>
    </source>
</evidence>
<dbReference type="GO" id="GO:0032993">
    <property type="term" value="C:protein-DNA complex"/>
    <property type="evidence" value="ECO:0007669"/>
    <property type="project" value="TreeGrafter"/>
</dbReference>
<evidence type="ECO:0000256" key="3">
    <source>
        <dbReference type="ARBA" id="ARBA00023204"/>
    </source>
</evidence>
<dbReference type="GO" id="GO:0006307">
    <property type="term" value="P:DNA alkylation repair"/>
    <property type="evidence" value="ECO:0007669"/>
    <property type="project" value="TreeGrafter"/>
</dbReference>
<name>A0A1G4AQM9_9PEZI</name>
<keyword evidence="3" id="KW-0234">DNA repair</keyword>
<dbReference type="RefSeq" id="XP_022468574.1">
    <property type="nucleotide sequence ID" value="XM_022624936.1"/>
</dbReference>
<dbReference type="GO" id="GO:0006285">
    <property type="term" value="P:base-excision repair, AP site formation"/>
    <property type="evidence" value="ECO:0007669"/>
    <property type="project" value="TreeGrafter"/>
</dbReference>
<keyword evidence="2" id="KW-0227">DNA damage</keyword>
<dbReference type="GO" id="GO:0043916">
    <property type="term" value="F:DNA-7-methylguanine glycosylase activity"/>
    <property type="evidence" value="ECO:0007669"/>
    <property type="project" value="TreeGrafter"/>
</dbReference>
<evidence type="ECO:0000259" key="5">
    <source>
        <dbReference type="SMART" id="SM00478"/>
    </source>
</evidence>
<dbReference type="Gene3D" id="1.10.340.30">
    <property type="entry name" value="Hypothetical protein, domain 2"/>
    <property type="match status" value="1"/>
</dbReference>
<dbReference type="InterPro" id="IPR011257">
    <property type="entry name" value="DNA_glycosylase"/>
</dbReference>
<comment type="similarity">
    <text evidence="1">Belongs to the alkylbase DNA glycosidase AlkA family.</text>
</comment>
<gene>
    <name evidence="6" type="ORF">CORC01_13319</name>
</gene>
<dbReference type="PANTHER" id="PTHR43003:SF5">
    <property type="entry name" value="DNA-3-METHYLADENINE GLYCOSYLASE"/>
    <property type="match status" value="1"/>
</dbReference>
<protein>
    <submittedName>
        <fullName evidence="6">HhH-GPD superfamily base excision DNA repair protein</fullName>
    </submittedName>
</protein>
<dbReference type="STRING" id="1209926.A0A1G4AQM9"/>
<reference evidence="6 7" key="1">
    <citation type="submission" date="2016-09" db="EMBL/GenBank/DDBJ databases">
        <authorList>
            <person name="Capua I."/>
            <person name="De Benedictis P."/>
            <person name="Joannis T."/>
            <person name="Lombin L.H."/>
            <person name="Cattoli G."/>
        </authorList>
    </citation>
    <scope>NUCLEOTIDE SEQUENCE [LARGE SCALE GENOMIC DNA]</scope>
    <source>
        <strain evidence="6 7">IMI 309357</strain>
    </source>
</reference>